<feature type="transmembrane region" description="Helical" evidence="2">
    <location>
        <begin position="356"/>
        <end position="376"/>
    </location>
</feature>
<organism evidence="3 4">
    <name type="scientific">Arachnia rubra</name>
    <dbReference type="NCBI Taxonomy" id="1547448"/>
    <lineage>
        <taxon>Bacteria</taxon>
        <taxon>Bacillati</taxon>
        <taxon>Actinomycetota</taxon>
        <taxon>Actinomycetes</taxon>
        <taxon>Propionibacteriales</taxon>
        <taxon>Propionibacteriaceae</taxon>
        <taxon>Arachnia</taxon>
    </lineage>
</organism>
<evidence type="ECO:0000256" key="2">
    <source>
        <dbReference type="SAM" id="Phobius"/>
    </source>
</evidence>
<feature type="transmembrane region" description="Helical" evidence="2">
    <location>
        <begin position="155"/>
        <end position="179"/>
    </location>
</feature>
<protein>
    <submittedName>
        <fullName evidence="3">Uncharacterized protein</fullName>
    </submittedName>
</protein>
<feature type="region of interest" description="Disordered" evidence="1">
    <location>
        <begin position="189"/>
        <end position="219"/>
    </location>
</feature>
<sequence length="397" mass="43350">MQSIGLVLPTLIVIFLLRKNRAPQHTTAADATPQGAVGDQPPRPELAPTRVTAAAALGITTGFLGIIRGTVMLSMAISSFVDAGFREYGRPHLLVLGIDTICTLGIAVIMLRGGLRLRKSGKRTALLVASFIQAPVVILESVLLLIIYSPSYASLLYAFPFPFMQFVGLALPVLILLLLRKKTAPQHTALEHTTSQTSEDTTPQRAINDQPSRPDPAPAKVTTAATLGITIGILAIIRILVPNISIAWFIERFDSLTLDYTFDSSGNRIPGKDYSTLIAWLHGLSYTEKILTCGIAVAMLVYSIRFLKKKNRTVLLVAGAAQSVLAALEIGFIVFMYSYLIAEWDFSMDTEFTDTFLMIMPLLALLILSILLIVFLRSRDVIAWCRPQAETPTPVDP</sequence>
<feature type="transmembrane region" description="Helical" evidence="2">
    <location>
        <begin position="227"/>
        <end position="250"/>
    </location>
</feature>
<keyword evidence="4" id="KW-1185">Reference proteome</keyword>
<feature type="transmembrane region" description="Helical" evidence="2">
    <location>
        <begin position="277"/>
        <end position="302"/>
    </location>
</feature>
<evidence type="ECO:0000313" key="4">
    <source>
        <dbReference type="Proteomes" id="UP000678513"/>
    </source>
</evidence>
<feature type="transmembrane region" description="Helical" evidence="2">
    <location>
        <begin position="93"/>
        <end position="113"/>
    </location>
</feature>
<keyword evidence="2" id="KW-0472">Membrane</keyword>
<name>A0ABX7Y5Y6_9ACTN</name>
<evidence type="ECO:0000256" key="1">
    <source>
        <dbReference type="SAM" id="MobiDB-lite"/>
    </source>
</evidence>
<feature type="transmembrane region" description="Helical" evidence="2">
    <location>
        <begin position="53"/>
        <end position="81"/>
    </location>
</feature>
<dbReference type="RefSeq" id="WP_212323863.1">
    <property type="nucleotide sequence ID" value="NZ_AP024463.1"/>
</dbReference>
<accession>A0ABX7Y5Y6</accession>
<feature type="transmembrane region" description="Helical" evidence="2">
    <location>
        <begin position="314"/>
        <end position="336"/>
    </location>
</feature>
<proteinExistence type="predicted"/>
<feature type="compositionally biased region" description="Polar residues" evidence="1">
    <location>
        <begin position="191"/>
        <end position="211"/>
    </location>
</feature>
<keyword evidence="2" id="KW-0812">Transmembrane</keyword>
<reference evidence="3 4" key="1">
    <citation type="submission" date="2021-03" db="EMBL/GenBank/DDBJ databases">
        <title>Human Oral Microbial Genomes.</title>
        <authorList>
            <person name="Johnston C.D."/>
            <person name="Chen T."/>
            <person name="Dewhirst F.E."/>
        </authorList>
    </citation>
    <scope>NUCLEOTIDE SEQUENCE [LARGE SCALE GENOMIC DNA]</scope>
    <source>
        <strain evidence="3 4">DSMZ 100122</strain>
    </source>
</reference>
<gene>
    <name evidence="3" type="ORF">J5A65_00280</name>
</gene>
<keyword evidence="2" id="KW-1133">Transmembrane helix</keyword>
<dbReference type="EMBL" id="CP072384">
    <property type="protein sequence ID" value="QUC08231.1"/>
    <property type="molecule type" value="Genomic_DNA"/>
</dbReference>
<dbReference type="Proteomes" id="UP000678513">
    <property type="component" value="Chromosome"/>
</dbReference>
<evidence type="ECO:0000313" key="3">
    <source>
        <dbReference type="EMBL" id="QUC08231.1"/>
    </source>
</evidence>
<feature type="transmembrane region" description="Helical" evidence="2">
    <location>
        <begin position="125"/>
        <end position="149"/>
    </location>
</feature>